<protein>
    <submittedName>
        <fullName evidence="2">Helix-turn-helix domain-containing protein</fullName>
    </submittedName>
</protein>
<keyword evidence="3" id="KW-1185">Reference proteome</keyword>
<comment type="caution">
    <text evidence="2">The sequence shown here is derived from an EMBL/GenBank/DDBJ whole genome shotgun (WGS) entry which is preliminary data.</text>
</comment>
<dbReference type="InterPro" id="IPR001387">
    <property type="entry name" value="Cro/C1-type_HTH"/>
</dbReference>
<dbReference type="Gene3D" id="1.10.260.40">
    <property type="entry name" value="lambda repressor-like DNA-binding domains"/>
    <property type="match status" value="1"/>
</dbReference>
<organism evidence="2 3">
    <name type="scientific">Agrilactobacillus yilanensis</name>
    <dbReference type="NCBI Taxonomy" id="2485997"/>
    <lineage>
        <taxon>Bacteria</taxon>
        <taxon>Bacillati</taxon>
        <taxon>Bacillota</taxon>
        <taxon>Bacilli</taxon>
        <taxon>Lactobacillales</taxon>
        <taxon>Lactobacillaceae</taxon>
        <taxon>Agrilactobacillus</taxon>
    </lineage>
</organism>
<dbReference type="InterPro" id="IPR010982">
    <property type="entry name" value="Lambda_DNA-bd_dom_sf"/>
</dbReference>
<dbReference type="SUPFAM" id="SSF47413">
    <property type="entry name" value="lambda repressor-like DNA-binding domains"/>
    <property type="match status" value="1"/>
</dbReference>
<dbReference type="EMBL" id="JBHTOP010000022">
    <property type="protein sequence ID" value="MFD1672123.1"/>
    <property type="molecule type" value="Genomic_DNA"/>
</dbReference>
<dbReference type="RefSeq" id="WP_125715541.1">
    <property type="nucleotide sequence ID" value="NZ_JBHTOP010000022.1"/>
</dbReference>
<reference evidence="3" key="1">
    <citation type="journal article" date="2019" name="Int. J. Syst. Evol. Microbiol.">
        <title>The Global Catalogue of Microorganisms (GCM) 10K type strain sequencing project: providing services to taxonomists for standard genome sequencing and annotation.</title>
        <authorList>
            <consortium name="The Broad Institute Genomics Platform"/>
            <consortium name="The Broad Institute Genome Sequencing Center for Infectious Disease"/>
            <person name="Wu L."/>
            <person name="Ma J."/>
        </authorList>
    </citation>
    <scope>NUCLEOTIDE SEQUENCE [LARGE SCALE GENOMIC DNA]</scope>
    <source>
        <strain evidence="3">CCM 8896</strain>
    </source>
</reference>
<feature type="domain" description="HTH cro/C1-type" evidence="1">
    <location>
        <begin position="98"/>
        <end position="152"/>
    </location>
</feature>
<evidence type="ECO:0000313" key="2">
    <source>
        <dbReference type="EMBL" id="MFD1672123.1"/>
    </source>
</evidence>
<evidence type="ECO:0000259" key="1">
    <source>
        <dbReference type="PROSITE" id="PS50943"/>
    </source>
</evidence>
<proteinExistence type="predicted"/>
<dbReference type="Pfam" id="PF13560">
    <property type="entry name" value="HTH_31"/>
    <property type="match status" value="1"/>
</dbReference>
<dbReference type="Proteomes" id="UP001597267">
    <property type="component" value="Unassembled WGS sequence"/>
</dbReference>
<evidence type="ECO:0000313" key="3">
    <source>
        <dbReference type="Proteomes" id="UP001597267"/>
    </source>
</evidence>
<accession>A0ABW4J922</accession>
<dbReference type="PROSITE" id="PS50943">
    <property type="entry name" value="HTH_CROC1"/>
    <property type="match status" value="1"/>
</dbReference>
<sequence length="164" mass="18378">MYNNELKVKLPTDNGAAQLAIPKDITQKELQVFTGAIQDLMTRLGELNPELEIQSESKVEDQADDQQQIMITGDEVGGFVTSTADNRAEIAKKAGLFLRNYREKRSVQRMEISEQTGMSYSSVFNLEKGTSVPSVETLARFAEIYGCDVKIAFIKNDTYDEKLN</sequence>
<name>A0ABW4J922_9LACO</name>
<dbReference type="SMART" id="SM00530">
    <property type="entry name" value="HTH_XRE"/>
    <property type="match status" value="1"/>
</dbReference>
<dbReference type="CDD" id="cd00093">
    <property type="entry name" value="HTH_XRE"/>
    <property type="match status" value="1"/>
</dbReference>
<gene>
    <name evidence="2" type="ORF">ACFQ5M_08445</name>
</gene>